<name>A0ABV9I6E3_9DEIO</name>
<gene>
    <name evidence="2" type="ORF">ACFO0D_05455</name>
</gene>
<evidence type="ECO:0000313" key="3">
    <source>
        <dbReference type="Proteomes" id="UP001595952"/>
    </source>
</evidence>
<dbReference type="Gene3D" id="3.40.50.300">
    <property type="entry name" value="P-loop containing nucleotide triphosphate hydrolases"/>
    <property type="match status" value="1"/>
</dbReference>
<accession>A0ABV9I6E3</accession>
<comment type="caution">
    <text evidence="2">The sequence shown here is derived from an EMBL/GenBank/DDBJ whole genome shotgun (WGS) entry which is preliminary data.</text>
</comment>
<organism evidence="2 3">
    <name type="scientific">Deinococcus hohokamensis</name>
    <dbReference type="NCBI Taxonomy" id="309883"/>
    <lineage>
        <taxon>Bacteria</taxon>
        <taxon>Thermotogati</taxon>
        <taxon>Deinococcota</taxon>
        <taxon>Deinococci</taxon>
        <taxon>Deinococcales</taxon>
        <taxon>Deinococcaceae</taxon>
        <taxon>Deinococcus</taxon>
    </lineage>
</organism>
<dbReference type="InterPro" id="IPR050678">
    <property type="entry name" value="DNA_Partitioning_ATPase"/>
</dbReference>
<evidence type="ECO:0000259" key="1">
    <source>
        <dbReference type="Pfam" id="PF13614"/>
    </source>
</evidence>
<feature type="domain" description="AAA" evidence="1">
    <location>
        <begin position="1"/>
        <end position="145"/>
    </location>
</feature>
<dbReference type="Proteomes" id="UP001595952">
    <property type="component" value="Unassembled WGS sequence"/>
</dbReference>
<proteinExistence type="predicted"/>
<dbReference type="SUPFAM" id="SSF52540">
    <property type="entry name" value="P-loop containing nucleoside triphosphate hydrolases"/>
    <property type="match status" value="1"/>
</dbReference>
<protein>
    <submittedName>
        <fullName evidence="2">ParA family protein</fullName>
    </submittedName>
</protein>
<dbReference type="Pfam" id="PF13614">
    <property type="entry name" value="AAA_31"/>
    <property type="match status" value="1"/>
</dbReference>
<dbReference type="PANTHER" id="PTHR13696">
    <property type="entry name" value="P-LOOP CONTAINING NUCLEOSIDE TRIPHOSPHATE HYDROLASE"/>
    <property type="match status" value="1"/>
</dbReference>
<keyword evidence="3" id="KW-1185">Reference proteome</keyword>
<dbReference type="InterPro" id="IPR025669">
    <property type="entry name" value="AAA_dom"/>
</dbReference>
<sequence length="230" mass="24795">MDADPQANLTRWMGLDAPDGPDARQETLYAAVLNAPEQLRLPQPLPAHGVDVIRSCLDLAEVEPLLPGQVMGLQRLRSAIRQLETAYDFVLIDPPPSLGQLSTLAVLAADHLVVPVPAGNKGLEGLNGVTRMVSTFQQVSVPALRIALMVPTRVSNTNLSRDSVEMLRSAGIAPVSVPLSERPSLYPNSQLHGLPVALYDPRNPAVGEIQTVTEELLQQLGEVRHAQAQH</sequence>
<dbReference type="PANTHER" id="PTHR13696:SF52">
    <property type="entry name" value="PARA FAMILY PROTEIN CT_582"/>
    <property type="match status" value="1"/>
</dbReference>
<dbReference type="CDD" id="cd02042">
    <property type="entry name" value="ParAB_family"/>
    <property type="match status" value="1"/>
</dbReference>
<dbReference type="RefSeq" id="WP_380060816.1">
    <property type="nucleotide sequence ID" value="NZ_JBHSEI010000002.1"/>
</dbReference>
<dbReference type="EMBL" id="JBHSEI010000002">
    <property type="protein sequence ID" value="MFC4637783.1"/>
    <property type="molecule type" value="Genomic_DNA"/>
</dbReference>
<evidence type="ECO:0000313" key="2">
    <source>
        <dbReference type="EMBL" id="MFC4637783.1"/>
    </source>
</evidence>
<reference evidence="3" key="1">
    <citation type="journal article" date="2019" name="Int. J. Syst. Evol. Microbiol.">
        <title>The Global Catalogue of Microorganisms (GCM) 10K type strain sequencing project: providing services to taxonomists for standard genome sequencing and annotation.</title>
        <authorList>
            <consortium name="The Broad Institute Genomics Platform"/>
            <consortium name="The Broad Institute Genome Sequencing Center for Infectious Disease"/>
            <person name="Wu L."/>
            <person name="Ma J."/>
        </authorList>
    </citation>
    <scope>NUCLEOTIDE SEQUENCE [LARGE SCALE GENOMIC DNA]</scope>
    <source>
        <strain evidence="3">CCUG 55995</strain>
    </source>
</reference>
<dbReference type="InterPro" id="IPR027417">
    <property type="entry name" value="P-loop_NTPase"/>
</dbReference>